<evidence type="ECO:0000256" key="2">
    <source>
        <dbReference type="SAM" id="SignalP"/>
    </source>
</evidence>
<dbReference type="AlphaFoldDB" id="A0A0P1FJ52"/>
<dbReference type="EMBL" id="CYRX01000031">
    <property type="protein sequence ID" value="CUH61165.1"/>
    <property type="molecule type" value="Genomic_DNA"/>
</dbReference>
<dbReference type="NCBIfam" id="TIGR03370">
    <property type="entry name" value="VPLPA-CTERM"/>
    <property type="match status" value="1"/>
</dbReference>
<keyword evidence="1" id="KW-1133">Transmembrane helix</keyword>
<name>A0A0P1FJ52_9RHOB</name>
<keyword evidence="1" id="KW-0812">Transmembrane</keyword>
<evidence type="ECO:0000256" key="1">
    <source>
        <dbReference type="SAM" id="Phobius"/>
    </source>
</evidence>
<dbReference type="RefSeq" id="WP_199484384.1">
    <property type="nucleotide sequence ID" value="NZ_CYRX01000031.1"/>
</dbReference>
<protein>
    <submittedName>
        <fullName evidence="3">VPLPA-CTERM protein sorting domain protein</fullName>
    </submittedName>
</protein>
<evidence type="ECO:0000313" key="4">
    <source>
        <dbReference type="Proteomes" id="UP000051298"/>
    </source>
</evidence>
<dbReference type="InterPro" id="IPR022472">
    <property type="entry name" value="VPLPA-CTERM"/>
</dbReference>
<reference evidence="3 4" key="1">
    <citation type="submission" date="2015-09" db="EMBL/GenBank/DDBJ databases">
        <authorList>
            <consortium name="Swine Surveillance"/>
        </authorList>
    </citation>
    <scope>NUCLEOTIDE SEQUENCE [LARGE SCALE GENOMIC DNA]</scope>
    <source>
        <strain evidence="3 4">CECT 5294</strain>
    </source>
</reference>
<sequence>MNLRRTLAASALGVAMCGAASAAVIDFDTSNGIGVINGQDIYSIMSADGSVSATVSTIVNPSGNTTVARAYATVDGAGNPRGGRDPDIEPTYVVVDTLGPLVDPINNVLVVDETPDDRNNTGNEVDDNRSGGVITFDFTAMDVLFSGVTFIDDGTLVVSGSLDGNAVFSSIIDNGRTENALQRLALGTSARVDQLTFDFGRNSGAIDNVMVSAVPLPAGVALLMTGLAALGFARRRKTT</sequence>
<feature type="transmembrane region" description="Helical" evidence="1">
    <location>
        <begin position="209"/>
        <end position="233"/>
    </location>
</feature>
<feature type="signal peptide" evidence="2">
    <location>
        <begin position="1"/>
        <end position="22"/>
    </location>
</feature>
<keyword evidence="1" id="KW-0472">Membrane</keyword>
<accession>A0A0P1FJ52</accession>
<evidence type="ECO:0000313" key="3">
    <source>
        <dbReference type="EMBL" id="CUH61165.1"/>
    </source>
</evidence>
<dbReference type="Proteomes" id="UP000051298">
    <property type="component" value="Unassembled WGS sequence"/>
</dbReference>
<feature type="chain" id="PRO_5006062636" evidence="2">
    <location>
        <begin position="23"/>
        <end position="239"/>
    </location>
</feature>
<proteinExistence type="predicted"/>
<gene>
    <name evidence="3" type="ORF">THS5294_02467</name>
</gene>
<organism evidence="3 4">
    <name type="scientific">Thalassobacter stenotrophicus</name>
    <dbReference type="NCBI Taxonomy" id="266809"/>
    <lineage>
        <taxon>Bacteria</taxon>
        <taxon>Pseudomonadati</taxon>
        <taxon>Pseudomonadota</taxon>
        <taxon>Alphaproteobacteria</taxon>
        <taxon>Rhodobacterales</taxon>
        <taxon>Roseobacteraceae</taxon>
        <taxon>Thalassobacter</taxon>
    </lineage>
</organism>
<keyword evidence="2" id="KW-0732">Signal</keyword>